<dbReference type="InterPro" id="IPR029063">
    <property type="entry name" value="SAM-dependent_MTases_sf"/>
</dbReference>
<accession>A0ABR7E590</accession>
<dbReference type="InterPro" id="IPR012327">
    <property type="entry name" value="MeTrfase_D12"/>
</dbReference>
<keyword evidence="1 4" id="KW-0489">Methyltransferase</keyword>
<comment type="caution">
    <text evidence="4">The sequence shown here is derived from an EMBL/GenBank/DDBJ whole genome shotgun (WGS) entry which is preliminary data.</text>
</comment>
<organism evidence="4 5">
    <name type="scientific">Parabacteroides segnis</name>
    <dbReference type="NCBI Taxonomy" id="2763058"/>
    <lineage>
        <taxon>Bacteria</taxon>
        <taxon>Pseudomonadati</taxon>
        <taxon>Bacteroidota</taxon>
        <taxon>Bacteroidia</taxon>
        <taxon>Bacteroidales</taxon>
        <taxon>Tannerellaceae</taxon>
        <taxon>Parabacteroides</taxon>
    </lineage>
</organism>
<protein>
    <submittedName>
        <fullName evidence="4">DNA adenine methylase</fullName>
    </submittedName>
</protein>
<dbReference type="Gene3D" id="3.40.50.150">
    <property type="entry name" value="Vaccinia Virus protein VP39"/>
    <property type="match status" value="2"/>
</dbReference>
<keyword evidence="2" id="KW-0808">Transferase</keyword>
<dbReference type="SUPFAM" id="SSF53335">
    <property type="entry name" value="S-adenosyl-L-methionine-dependent methyltransferases"/>
    <property type="match status" value="1"/>
</dbReference>
<proteinExistence type="predicted"/>
<keyword evidence="5" id="KW-1185">Reference proteome</keyword>
<reference evidence="4 5" key="1">
    <citation type="submission" date="2020-08" db="EMBL/GenBank/DDBJ databases">
        <title>Genome public.</title>
        <authorList>
            <person name="Liu C."/>
            <person name="Sun Q."/>
        </authorList>
    </citation>
    <scope>NUCLEOTIDE SEQUENCE [LARGE SCALE GENOMIC DNA]</scope>
    <source>
        <strain evidence="4 5">BX2</strain>
    </source>
</reference>
<dbReference type="PANTHER" id="PTHR30481:SF2">
    <property type="entry name" value="SITE-SPECIFIC DNA-METHYLTRANSFERASE (ADENINE-SPECIFIC)"/>
    <property type="match status" value="1"/>
</dbReference>
<dbReference type="PIRSF" id="PIRSF000398">
    <property type="entry name" value="M_m6A_EcoRV"/>
    <property type="match status" value="1"/>
</dbReference>
<gene>
    <name evidence="4" type="ORF">H8S77_18690</name>
</gene>
<evidence type="ECO:0000313" key="5">
    <source>
        <dbReference type="Proteomes" id="UP000644010"/>
    </source>
</evidence>
<dbReference type="GO" id="GO:0008168">
    <property type="term" value="F:methyltransferase activity"/>
    <property type="evidence" value="ECO:0007669"/>
    <property type="project" value="UniProtKB-KW"/>
</dbReference>
<dbReference type="GO" id="GO:0032259">
    <property type="term" value="P:methylation"/>
    <property type="evidence" value="ECO:0007669"/>
    <property type="project" value="UniProtKB-KW"/>
</dbReference>
<evidence type="ECO:0000256" key="1">
    <source>
        <dbReference type="ARBA" id="ARBA00022603"/>
    </source>
</evidence>
<name>A0ABR7E590_9BACT</name>
<dbReference type="Pfam" id="PF02086">
    <property type="entry name" value="MethyltransfD12"/>
    <property type="match status" value="1"/>
</dbReference>
<sequence length="300" mass="34774">MITNTPLRYPGGKSVMSSFFKEFITVNHMQDIIYVEPYAGGAGAALNLLFNDDVNKIIINDASIPVFSFWNSLINHSDEFMEIFESTDINLNEWYQQKNIFINRNQQFSIELGFATFFLNRCNRSGILSAGPIGGNTQEKQNIATYKIDVRYNKTLLRSKLKKIISRKTQIIVKNEDALNLLKQIDALPEHAKENYLLYLDPPYYIHGYELYLNSYTHQNHVELADFLTNMPIVKWILSYDNVQEICDLYNHFQLYRFNLAYSVQEKKQGRELLLHSKNTILPNSLAIKRSSKSIPLVPI</sequence>
<evidence type="ECO:0000256" key="3">
    <source>
        <dbReference type="ARBA" id="ARBA00022691"/>
    </source>
</evidence>
<dbReference type="RefSeq" id="WP_186960683.1">
    <property type="nucleotide sequence ID" value="NZ_JACOOI010000024.1"/>
</dbReference>
<dbReference type="PRINTS" id="PR00505">
    <property type="entry name" value="D12N6MTFRASE"/>
</dbReference>
<evidence type="ECO:0000256" key="2">
    <source>
        <dbReference type="ARBA" id="ARBA00022679"/>
    </source>
</evidence>
<evidence type="ECO:0000313" key="4">
    <source>
        <dbReference type="EMBL" id="MBC5644910.1"/>
    </source>
</evidence>
<dbReference type="EMBL" id="JACOOI010000024">
    <property type="protein sequence ID" value="MBC5644910.1"/>
    <property type="molecule type" value="Genomic_DNA"/>
</dbReference>
<dbReference type="Proteomes" id="UP000644010">
    <property type="component" value="Unassembled WGS sequence"/>
</dbReference>
<dbReference type="InterPro" id="IPR012263">
    <property type="entry name" value="M_m6A_EcoRV"/>
</dbReference>
<dbReference type="PANTHER" id="PTHR30481">
    <property type="entry name" value="DNA ADENINE METHYLASE"/>
    <property type="match status" value="1"/>
</dbReference>
<keyword evidence="3" id="KW-0949">S-adenosyl-L-methionine</keyword>